<dbReference type="Proteomes" id="UP000011599">
    <property type="component" value="Unassembled WGS sequence"/>
</dbReference>
<protein>
    <recommendedName>
        <fullName evidence="3">DUF354 domain-containing protein</fullName>
    </recommendedName>
</protein>
<keyword evidence="2" id="KW-1185">Reference proteome</keyword>
<dbReference type="Pfam" id="PF04007">
    <property type="entry name" value="DUF354"/>
    <property type="match status" value="1"/>
</dbReference>
<dbReference type="OrthoDB" id="185087at2157"/>
<name>L9W958_9EURY</name>
<dbReference type="PIRSF" id="PIRSF005357">
    <property type="entry name" value="UCP005357"/>
    <property type="match status" value="1"/>
</dbReference>
<dbReference type="PANTHER" id="PTHR39662:SF1">
    <property type="entry name" value="DUF354 DOMAIN-CONTAINING PROTEIN"/>
    <property type="match status" value="1"/>
</dbReference>
<evidence type="ECO:0008006" key="3">
    <source>
        <dbReference type="Google" id="ProtNLM"/>
    </source>
</evidence>
<dbReference type="SUPFAM" id="SSF53756">
    <property type="entry name" value="UDP-Glycosyltransferase/glycogen phosphorylase"/>
    <property type="match status" value="1"/>
</dbReference>
<dbReference type="PANTHER" id="PTHR39662">
    <property type="entry name" value="DUF354 DOMAIN-CONTAINING PROTEIN-RELATED"/>
    <property type="match status" value="1"/>
</dbReference>
<dbReference type="eggNOG" id="arCOG01395">
    <property type="taxonomic scope" value="Archaea"/>
</dbReference>
<evidence type="ECO:0000313" key="2">
    <source>
        <dbReference type="Proteomes" id="UP000011599"/>
    </source>
</evidence>
<dbReference type="PATRIC" id="fig|1114856.3.peg.553"/>
<proteinExistence type="predicted"/>
<organism evidence="1 2">
    <name type="scientific">Natronorubrum tibetense GA33</name>
    <dbReference type="NCBI Taxonomy" id="1114856"/>
    <lineage>
        <taxon>Archaea</taxon>
        <taxon>Methanobacteriati</taxon>
        <taxon>Methanobacteriota</taxon>
        <taxon>Stenosarchaea group</taxon>
        <taxon>Halobacteria</taxon>
        <taxon>Halobacteriales</taxon>
        <taxon>Natrialbaceae</taxon>
        <taxon>Natronorubrum</taxon>
    </lineage>
</organism>
<evidence type="ECO:0000313" key="1">
    <source>
        <dbReference type="EMBL" id="ELY45811.1"/>
    </source>
</evidence>
<reference evidence="1 2" key="1">
    <citation type="journal article" date="2014" name="PLoS Genet.">
        <title>Phylogenetically driven sequencing of extremely halophilic archaea reveals strategies for static and dynamic osmo-response.</title>
        <authorList>
            <person name="Becker E.A."/>
            <person name="Seitzer P.M."/>
            <person name="Tritt A."/>
            <person name="Larsen D."/>
            <person name="Krusor M."/>
            <person name="Yao A.I."/>
            <person name="Wu D."/>
            <person name="Madern D."/>
            <person name="Eisen J.A."/>
            <person name="Darling A.E."/>
            <person name="Facciotti M.T."/>
        </authorList>
    </citation>
    <scope>NUCLEOTIDE SEQUENCE [LARGE SCALE GENOMIC DNA]</scope>
    <source>
        <strain evidence="1 2">GA33</strain>
    </source>
</reference>
<dbReference type="RefSeq" id="WP_006088245.1">
    <property type="nucleotide sequence ID" value="NZ_AOHW01000006.1"/>
</dbReference>
<dbReference type="AlphaFoldDB" id="L9W958"/>
<dbReference type="STRING" id="1114856.GCA_000383975_03689"/>
<comment type="caution">
    <text evidence="1">The sequence shown here is derived from an EMBL/GenBank/DDBJ whole genome shotgun (WGS) entry which is preliminary data.</text>
</comment>
<dbReference type="EMBL" id="AOHW01000006">
    <property type="protein sequence ID" value="ELY45811.1"/>
    <property type="molecule type" value="Genomic_DNA"/>
</dbReference>
<gene>
    <name evidence="1" type="ORF">C496_02677</name>
</gene>
<sequence length="365" mass="40955">MTSDGLSVVVTIQHPSNVHFFRNAITEFRSRGDDVHVFAREKDIACELLDEYGIEYQLLAGGSSNLYELAKVQTKYEYEILKRVRSLQPDVLLAVSEPAITHASTCFDCQSVLFTDTEHATIQNYLAYPFADVICTPESYWDDLGNKQVSYPGFHQLAYLHPDRFSPNPRVLDHVDADEDDKLAVLRLVSWDAAHDIGQQGIGGVETLVEGLERSGVRVLITSETELPASLEDRRVDLPVHQILDLLYYADLFIGESGSMAIESAVLGTPTIYVSSLSAGVLEKLESWYGLLFSHAQSPPPQQLLEEATTILETDSSVWESRRQRLLEENVDMTEFILEIVDRTVAVPKSRPGALQKTIDRVRQR</sequence>
<accession>L9W958</accession>
<dbReference type="InterPro" id="IPR007152">
    <property type="entry name" value="DUF354"/>
</dbReference>